<dbReference type="InterPro" id="IPR050188">
    <property type="entry name" value="RluA_PseudoU_synthase"/>
</dbReference>
<reference evidence="3" key="1">
    <citation type="submission" date="2021-02" db="EMBL/GenBank/DDBJ databases">
        <authorList>
            <person name="Dougan E. K."/>
            <person name="Rhodes N."/>
            <person name="Thang M."/>
            <person name="Chan C."/>
        </authorList>
    </citation>
    <scope>NUCLEOTIDE SEQUENCE</scope>
</reference>
<dbReference type="GO" id="GO:0009982">
    <property type="term" value="F:pseudouridine synthase activity"/>
    <property type="evidence" value="ECO:0007669"/>
    <property type="project" value="InterPro"/>
</dbReference>
<dbReference type="PANTHER" id="PTHR21600">
    <property type="entry name" value="MITOCHONDRIAL RNA PSEUDOURIDINE SYNTHASE"/>
    <property type="match status" value="1"/>
</dbReference>
<comment type="caution">
    <text evidence="3">The sequence shown here is derived from an EMBL/GenBank/DDBJ whole genome shotgun (WGS) entry which is preliminary data.</text>
</comment>
<dbReference type="GO" id="GO:0000455">
    <property type="term" value="P:enzyme-directed rRNA pseudouridine synthesis"/>
    <property type="evidence" value="ECO:0007669"/>
    <property type="project" value="TreeGrafter"/>
</dbReference>
<evidence type="ECO:0000313" key="4">
    <source>
        <dbReference type="Proteomes" id="UP000601435"/>
    </source>
</evidence>
<evidence type="ECO:0000256" key="1">
    <source>
        <dbReference type="SAM" id="MobiDB-lite"/>
    </source>
</evidence>
<feature type="region of interest" description="Disordered" evidence="1">
    <location>
        <begin position="1254"/>
        <end position="1336"/>
    </location>
</feature>
<proteinExistence type="predicted"/>
<dbReference type="InterPro" id="IPR020103">
    <property type="entry name" value="PsdUridine_synth_cat_dom_sf"/>
</dbReference>
<dbReference type="GO" id="GO:0003723">
    <property type="term" value="F:RNA binding"/>
    <property type="evidence" value="ECO:0007669"/>
    <property type="project" value="InterPro"/>
</dbReference>
<evidence type="ECO:0000259" key="2">
    <source>
        <dbReference type="Pfam" id="PF00849"/>
    </source>
</evidence>
<dbReference type="EMBL" id="CAJNJA010029074">
    <property type="protein sequence ID" value="CAE7618810.1"/>
    <property type="molecule type" value="Genomic_DNA"/>
</dbReference>
<dbReference type="CDD" id="cd02869">
    <property type="entry name" value="PseudoU_synth_RluA_like"/>
    <property type="match status" value="1"/>
</dbReference>
<dbReference type="Gene3D" id="3.30.2350.10">
    <property type="entry name" value="Pseudouridine synthase"/>
    <property type="match status" value="1"/>
</dbReference>
<dbReference type="PANTHER" id="PTHR21600:SF52">
    <property type="entry name" value="PSEUDOURIDINE SYNTHASE RSUA_RLUA-LIKE DOMAIN-CONTAINING PROTEIN"/>
    <property type="match status" value="1"/>
</dbReference>
<dbReference type="InterPro" id="IPR006145">
    <property type="entry name" value="PsdUridine_synth_RsuA/RluA"/>
</dbReference>
<dbReference type="Proteomes" id="UP000601435">
    <property type="component" value="Unassembled WGS sequence"/>
</dbReference>
<dbReference type="Pfam" id="PF00849">
    <property type="entry name" value="PseudoU_synth_2"/>
    <property type="match status" value="1"/>
</dbReference>
<name>A0A812V5M1_9DINO</name>
<dbReference type="OrthoDB" id="447709at2759"/>
<feature type="region of interest" description="Disordered" evidence="1">
    <location>
        <begin position="789"/>
        <end position="826"/>
    </location>
</feature>
<dbReference type="SUPFAM" id="SSF55120">
    <property type="entry name" value="Pseudouridine synthase"/>
    <property type="match status" value="1"/>
</dbReference>
<feature type="domain" description="Pseudouridine synthase RsuA/RluA-like" evidence="2">
    <location>
        <begin position="140"/>
        <end position="311"/>
    </location>
</feature>
<organism evidence="3 4">
    <name type="scientific">Symbiodinium necroappetens</name>
    <dbReference type="NCBI Taxonomy" id="1628268"/>
    <lineage>
        <taxon>Eukaryota</taxon>
        <taxon>Sar</taxon>
        <taxon>Alveolata</taxon>
        <taxon>Dinophyceae</taxon>
        <taxon>Suessiales</taxon>
        <taxon>Symbiodiniaceae</taxon>
        <taxon>Symbiodinium</taxon>
    </lineage>
</organism>
<evidence type="ECO:0000313" key="3">
    <source>
        <dbReference type="EMBL" id="CAE7618810.1"/>
    </source>
</evidence>
<accession>A0A812V5M1</accession>
<protein>
    <recommendedName>
        <fullName evidence="2">Pseudouridine synthase RsuA/RluA-like domain-containing protein</fullName>
    </recommendedName>
</protein>
<keyword evidence="4" id="KW-1185">Reference proteome</keyword>
<gene>
    <name evidence="3" type="ORF">SNEC2469_LOCUS17551</name>
</gene>
<sequence length="1357" mass="148263">MSLVVVAYRPPARLRAKRSRAKGLSERQRLQSPGVIYAAVNQTASISSSLRSLLPAWSGESLAELLALGAVYYMPPEGHRFERLGSTLLPVQCDQRQLVQETLVERGGELRVHTEPKRYRRCSAEGRDWADRLLYVSPEYVVVDKPAGVPCAPHVSNGREWLVPLVAAALSIASRESRGKSSGGEDLVACQRLDVATSGLTLLARSREAAARFRKLLCDGQVTKRYLAVVKTGVKAKTDGLLEHWLSDAVFGRPAPRLVAPLSAPVQDSRHKWRNARTTILSTTSVEDGSQEMLLDLDTGRTHQIRAQLASMGAPVVNDGLYSHMANFLWRGPCDDEVAENLVQSATSSEDGDIGLQCTQLSFEDVHVRVPRAMSQVEDDAALLLWVYCNYAVHTNAQVLHTGAMLDVRERLRQLVAEGRAWDAARLWGSVLEVQHCPPPTNLINDLPAGLRPIRTVPCIEPDCLRCREGRGGFQMPFVGAHCRTAVLVRPGVTPVQAWAEYHACESRLTPLEVARAASGLWPADILPDHAAALVARVAEQTHSRAVSSAELWVLWRLWHNGQRRWQEPGFPAVPSYTEARGSDRARAHRAMWLLLGAVAAEMDMLPAPCRSCGVFVIAAVPVSWCRLRLRARLGGDLSEQRRLEADVRHLGRRVLPGEFAFAGFCCSGLRFAFHVKSAVVVQPASLDALAREVRLGPRAVEHHDRSLRSAGDGGRGGVVSSYVPPGDRCASRVREWRQKHRVQRDSDFAFYFTSYQQAVRQAGHHVADAWTVARAEQEGCLISAASAAVEGPAPSDRPPLPRPSSSVRGRQGRLAPPQPDGGDLRERRSKLVAVLLQLGAFRPAGPLSDVPRREWEKTVERTASRFVDRADRATIDGVLGTWDELSAWQRARSRPVVPELVDVDSFLADGTPAPTRALACLRWLVKKAKLARKPGQASQPRGQAPCVGPDMLGFLEEKIELAHSFGDEKWSALLGSWLVAAGCLRHGFGTGGPFPQQPRRESQEEAGLCFNRAGKPWAISEINLSAQEAFREMLQEPADMTIYSWRRLLPTVGQLLRLSPQEQLALGDWASSNPEGNQMPLHYSSAPYTTSLRCKALSLAAAWEVRGFEDWSAVTDTELERIKGAVQTQVDAVIVGDRTTVFQAPVTTETLHRSLALTRTWRYRAAKMRARSSQEQVERMPATLNGKVLTAFLKNGQSLCASFQLGKCQLAEQDCASSHRCAVALRSGRACGGNHPAHVCFDLRALLAQTAKEPGPTGQTVLPQRRAAPAEPSAPPPKRARLPLAGEVPSEAASSSRTTAKATPKTASKAAPKVALKAAPKVKARPKVASDSAVSGRDPVVLRAASGGKPGGLWWY</sequence>
<feature type="compositionally biased region" description="Low complexity" evidence="1">
    <location>
        <begin position="1293"/>
        <end position="1320"/>
    </location>
</feature>